<dbReference type="AlphaFoldDB" id="A0A158JTR6"/>
<gene>
    <name evidence="2" type="ORF">AWB69_08713</name>
</gene>
<keyword evidence="1" id="KW-0812">Transmembrane</keyword>
<name>A0A158JTR6_9BURK</name>
<keyword evidence="1" id="KW-1133">Transmembrane helix</keyword>
<evidence type="ECO:0000313" key="2">
    <source>
        <dbReference type="EMBL" id="SAL71863.1"/>
    </source>
</evidence>
<dbReference type="Proteomes" id="UP000054683">
    <property type="component" value="Unassembled WGS sequence"/>
</dbReference>
<keyword evidence="1" id="KW-0472">Membrane</keyword>
<dbReference type="EMBL" id="FCOK02000116">
    <property type="protein sequence ID" value="SAL71863.1"/>
    <property type="molecule type" value="Genomic_DNA"/>
</dbReference>
<feature type="transmembrane region" description="Helical" evidence="1">
    <location>
        <begin position="66"/>
        <end position="86"/>
    </location>
</feature>
<evidence type="ECO:0000256" key="1">
    <source>
        <dbReference type="SAM" id="Phobius"/>
    </source>
</evidence>
<evidence type="ECO:0000313" key="3">
    <source>
        <dbReference type="Proteomes" id="UP000054683"/>
    </source>
</evidence>
<reference evidence="2 3" key="1">
    <citation type="submission" date="2016-01" db="EMBL/GenBank/DDBJ databases">
        <authorList>
            <person name="Oliw E.H."/>
        </authorList>
    </citation>
    <scope>NUCLEOTIDE SEQUENCE [LARGE SCALE GENOMIC DNA]</scope>
    <source>
        <strain evidence="2">LMG 27134</strain>
    </source>
</reference>
<sequence>MSWYCVTPDNALSVESRSPFGLTKAIFALPSFRYSRPDGIVKLSVAGFEPSGICTYACIVTTSPTVASVDVCVLVCVGVLAVSVLFDSPVIDSTGVICPMVAVSVALSLYMWPCAVPGSE</sequence>
<proteinExistence type="predicted"/>
<feature type="transmembrane region" description="Helical" evidence="1">
    <location>
        <begin position="93"/>
        <end position="112"/>
    </location>
</feature>
<accession>A0A158JTR6</accession>
<protein>
    <submittedName>
        <fullName evidence="2">Uncharacterized protein</fullName>
    </submittedName>
</protein>
<organism evidence="2 3">
    <name type="scientific">Caballeronia udeis</name>
    <dbReference type="NCBI Taxonomy" id="1232866"/>
    <lineage>
        <taxon>Bacteria</taxon>
        <taxon>Pseudomonadati</taxon>
        <taxon>Pseudomonadota</taxon>
        <taxon>Betaproteobacteria</taxon>
        <taxon>Burkholderiales</taxon>
        <taxon>Burkholderiaceae</taxon>
        <taxon>Caballeronia</taxon>
    </lineage>
</organism>